<dbReference type="EMBL" id="JADCTT010000005">
    <property type="protein sequence ID" value="KAF9752347.1"/>
    <property type="molecule type" value="Genomic_DNA"/>
</dbReference>
<sequence length="111" mass="12400">MARETRPSMTIKLAYVCGEDDSSYFFSMYLSLGAICLRKHDCDLLTRRIPGCFYDGGEERGWDKTWRLVSAASNKGPTALYFAQALSRNGGIGERECSYFCGLKEPGHPTV</sequence>
<proteinExistence type="predicted"/>
<evidence type="ECO:0000313" key="2">
    <source>
        <dbReference type="Proteomes" id="UP000616885"/>
    </source>
</evidence>
<dbReference type="AlphaFoldDB" id="A0A8H7TMM7"/>
<dbReference type="Proteomes" id="UP000616885">
    <property type="component" value="Unassembled WGS sequence"/>
</dbReference>
<protein>
    <submittedName>
        <fullName evidence="1">Uncharacterized protein</fullName>
    </submittedName>
</protein>
<reference evidence="1" key="1">
    <citation type="submission" date="2020-10" db="EMBL/GenBank/DDBJ databases">
        <title>High-Quality Genome Resource of Clonostachys rosea strain S41 by Oxford Nanopore Long-Read Sequencing.</title>
        <authorList>
            <person name="Wang H."/>
        </authorList>
    </citation>
    <scope>NUCLEOTIDE SEQUENCE</scope>
    <source>
        <strain evidence="1">S41</strain>
    </source>
</reference>
<organism evidence="1 2">
    <name type="scientific">Bionectria ochroleuca</name>
    <name type="common">Gliocladium roseum</name>
    <dbReference type="NCBI Taxonomy" id="29856"/>
    <lineage>
        <taxon>Eukaryota</taxon>
        <taxon>Fungi</taxon>
        <taxon>Dikarya</taxon>
        <taxon>Ascomycota</taxon>
        <taxon>Pezizomycotina</taxon>
        <taxon>Sordariomycetes</taxon>
        <taxon>Hypocreomycetidae</taxon>
        <taxon>Hypocreales</taxon>
        <taxon>Bionectriaceae</taxon>
        <taxon>Clonostachys</taxon>
    </lineage>
</organism>
<accession>A0A8H7TMM7</accession>
<name>A0A8H7TMM7_BIOOC</name>
<comment type="caution">
    <text evidence="1">The sequence shown here is derived from an EMBL/GenBank/DDBJ whole genome shotgun (WGS) entry which is preliminary data.</text>
</comment>
<gene>
    <name evidence="1" type="ORF">IM811_014141</name>
</gene>
<evidence type="ECO:0000313" key="1">
    <source>
        <dbReference type="EMBL" id="KAF9752347.1"/>
    </source>
</evidence>